<dbReference type="Proteomes" id="UP000327013">
    <property type="component" value="Chromosome 5"/>
</dbReference>
<dbReference type="PANTHER" id="PTHR10811">
    <property type="entry name" value="FRINGE-RELATED"/>
    <property type="match status" value="1"/>
</dbReference>
<gene>
    <name evidence="1" type="ORF">FH972_012612</name>
</gene>
<dbReference type="Gene3D" id="3.90.550.50">
    <property type="match status" value="1"/>
</dbReference>
<accession>A0A5N6R487</accession>
<proteinExistence type="predicted"/>
<dbReference type="EMBL" id="CM017325">
    <property type="protein sequence ID" value="KAE8055790.1"/>
    <property type="molecule type" value="Genomic_DNA"/>
</dbReference>
<protein>
    <submittedName>
        <fullName evidence="1">Uncharacterized protein</fullName>
    </submittedName>
</protein>
<reference evidence="1 2" key="1">
    <citation type="submission" date="2019-06" db="EMBL/GenBank/DDBJ databases">
        <title>A chromosomal-level reference genome of Carpinus fangiana (Coryloideae, Betulaceae).</title>
        <authorList>
            <person name="Yang X."/>
            <person name="Wang Z."/>
            <person name="Zhang L."/>
            <person name="Hao G."/>
            <person name="Liu J."/>
            <person name="Yang Y."/>
        </authorList>
    </citation>
    <scope>NUCLEOTIDE SEQUENCE [LARGE SCALE GENOMIC DNA]</scope>
    <source>
        <strain evidence="1">Cfa_2016G</strain>
        <tissue evidence="1">Leaf</tissue>
    </source>
</reference>
<organism evidence="1 2">
    <name type="scientific">Carpinus fangiana</name>
    <dbReference type="NCBI Taxonomy" id="176857"/>
    <lineage>
        <taxon>Eukaryota</taxon>
        <taxon>Viridiplantae</taxon>
        <taxon>Streptophyta</taxon>
        <taxon>Embryophyta</taxon>
        <taxon>Tracheophyta</taxon>
        <taxon>Spermatophyta</taxon>
        <taxon>Magnoliopsida</taxon>
        <taxon>eudicotyledons</taxon>
        <taxon>Gunneridae</taxon>
        <taxon>Pentapetalae</taxon>
        <taxon>rosids</taxon>
        <taxon>fabids</taxon>
        <taxon>Fagales</taxon>
        <taxon>Betulaceae</taxon>
        <taxon>Carpinus</taxon>
    </lineage>
</organism>
<dbReference type="AlphaFoldDB" id="A0A5N6R487"/>
<dbReference type="FunFam" id="3.90.550.50:FF:000061">
    <property type="entry name" value="AT4g00300 protein"/>
    <property type="match status" value="1"/>
</dbReference>
<keyword evidence="2" id="KW-1185">Reference proteome</keyword>
<sequence>MFFLNPSNNYQPFSRLLSTSSYPTTTTPNSPTNINHIVFGIVGSLNTWNSRKPYVESWWRPNITRGYLFLDRPPTPEFQPWPSNLPPFRVSEDVRKITTFPKTVRLIPARIVRTIIEAFREGDKNVRWYVMGDDDTIFFLDNLIGVLAKYNHSKYYYIGSNSEFVKSNYDFSFDMAFGGAGYALSYPLVEALAAKLDACILRYPRSYGSDLTLYSCLADFGVLLTLEKGFHQIDMRNDTTGFLSAQPQTPFLSFHHIDAIDPIFPSMNRSEAINHLMKAAKAEQSRLLQQTICYHRPTNWSFSVSWGYSAYIYENIIPQSILRTPIETFTKWRRRAKPPLYMFNTRPLSGDPCQAPHVFFFDSIELIQGDDDDEQVLVTTYIRKSPRGLPNCSSTGNHSADAITKIQVLSPATTRLEAGGRECCDIEYDGRTSVTQVKYRLCLKDIEDTGILGLVFFFFLLVGGWGWEPDGANDPGFFLGRVKVRIEAFEGGADDVVERRVPSPAHGVVGGRVVVVVAAAAEGEGVGRGGVEWSSGWEFGIEKFRLWGVGGDMEAMARRSRERESCVNVCACVVVVTRESENQVVWWERGVIIRARGG</sequence>
<dbReference type="Pfam" id="PF04646">
    <property type="entry name" value="DUF604"/>
    <property type="match status" value="1"/>
</dbReference>
<evidence type="ECO:0000313" key="2">
    <source>
        <dbReference type="Proteomes" id="UP000327013"/>
    </source>
</evidence>
<name>A0A5N6R487_9ROSI</name>
<dbReference type="InterPro" id="IPR006740">
    <property type="entry name" value="DUF604"/>
</dbReference>
<dbReference type="OrthoDB" id="414175at2759"/>
<evidence type="ECO:0000313" key="1">
    <source>
        <dbReference type="EMBL" id="KAE8055790.1"/>
    </source>
</evidence>